<dbReference type="EMBL" id="JAMTCS010000004">
    <property type="protein sequence ID" value="MCP2264207.1"/>
    <property type="molecule type" value="Genomic_DNA"/>
</dbReference>
<keyword evidence="5" id="KW-1015">Disulfide bond</keyword>
<comment type="similarity">
    <text evidence="1">Belongs to the neocarzinostatin family.</text>
</comment>
<name>A0A9X2G2N9_9MICO</name>
<dbReference type="RefSeq" id="WP_253834355.1">
    <property type="nucleotide sequence ID" value="NZ_JAMTCS010000004.1"/>
</dbReference>
<feature type="region of interest" description="Disordered" evidence="6">
    <location>
        <begin position="31"/>
        <end position="71"/>
    </location>
</feature>
<evidence type="ECO:0000256" key="5">
    <source>
        <dbReference type="ARBA" id="ARBA00023157"/>
    </source>
</evidence>
<dbReference type="InterPro" id="IPR027273">
    <property type="entry name" value="Neocarzinostatin-like"/>
</dbReference>
<keyword evidence="9" id="KW-1185">Reference proteome</keyword>
<evidence type="ECO:0000256" key="3">
    <source>
        <dbReference type="ARBA" id="ARBA00023022"/>
    </source>
</evidence>
<evidence type="ECO:0000256" key="7">
    <source>
        <dbReference type="SAM" id="SignalP"/>
    </source>
</evidence>
<organism evidence="8 9">
    <name type="scientific">Promicromonospora thailandica</name>
    <dbReference type="NCBI Taxonomy" id="765201"/>
    <lineage>
        <taxon>Bacteria</taxon>
        <taxon>Bacillati</taxon>
        <taxon>Actinomycetota</taxon>
        <taxon>Actinomycetes</taxon>
        <taxon>Micrococcales</taxon>
        <taxon>Promicromonosporaceae</taxon>
        <taxon>Promicromonospora</taxon>
    </lineage>
</organism>
<gene>
    <name evidence="8" type="ORF">APR03_001543</name>
</gene>
<dbReference type="Gene3D" id="2.60.40.230">
    <property type="entry name" value="Neocarzinostatin-like"/>
    <property type="match status" value="2"/>
</dbReference>
<evidence type="ECO:0000256" key="1">
    <source>
        <dbReference type="ARBA" id="ARBA00010648"/>
    </source>
</evidence>
<evidence type="ECO:0000256" key="2">
    <source>
        <dbReference type="ARBA" id="ARBA00022529"/>
    </source>
</evidence>
<feature type="signal peptide" evidence="7">
    <location>
        <begin position="1"/>
        <end position="32"/>
    </location>
</feature>
<protein>
    <submittedName>
        <fullName evidence="8">Neocarzinostatin family protein</fullName>
    </submittedName>
</protein>
<dbReference type="GO" id="GO:0042742">
    <property type="term" value="P:defense response to bacterium"/>
    <property type="evidence" value="ECO:0007669"/>
    <property type="project" value="UniProtKB-KW"/>
</dbReference>
<dbReference type="Pfam" id="PF00960">
    <property type="entry name" value="Neocarzinostat"/>
    <property type="match status" value="2"/>
</dbReference>
<sequence>MRRPAAVRRRTGLLVPVAVVLLALAACSPAQEGTSGVGATPGPTSAEGSPSPSGSSADEAPGGAGSGGPDLAVRTAGTAWLVTGTGFTGGNQYLVQCTGGTAPGAEALDECDMSTREQVVADGRGRISATRQARAFVHVGSVREVDCAADPCTLAVADLSDQVLASAAAPLPDDAETPDAPVLELSEQELGADHGTVTVTGTGYAAGAVVRLAQCATTPDGGVDAENCLYDDGKRVVADRGGSVVTRLPVEREIALVGGGTADCAEPGACVVANARTDGGRLAAADLLWE</sequence>
<evidence type="ECO:0000313" key="8">
    <source>
        <dbReference type="EMBL" id="MCP2264207.1"/>
    </source>
</evidence>
<evidence type="ECO:0000313" key="9">
    <source>
        <dbReference type="Proteomes" id="UP001139493"/>
    </source>
</evidence>
<evidence type="ECO:0000256" key="6">
    <source>
        <dbReference type="SAM" id="MobiDB-lite"/>
    </source>
</evidence>
<keyword evidence="4" id="KW-0238">DNA-binding</keyword>
<feature type="compositionally biased region" description="Low complexity" evidence="6">
    <location>
        <begin position="40"/>
        <end position="61"/>
    </location>
</feature>
<feature type="chain" id="PRO_5040724022" evidence="7">
    <location>
        <begin position="33"/>
        <end position="290"/>
    </location>
</feature>
<dbReference type="AlphaFoldDB" id="A0A9X2G2N9"/>
<dbReference type="GO" id="GO:0003677">
    <property type="term" value="F:DNA binding"/>
    <property type="evidence" value="ECO:0007669"/>
    <property type="project" value="UniProtKB-KW"/>
</dbReference>
<dbReference type="InterPro" id="IPR002186">
    <property type="entry name" value="Neocarzinostatin_fam"/>
</dbReference>
<proteinExistence type="inferred from homology"/>
<reference evidence="8" key="1">
    <citation type="submission" date="2022-06" db="EMBL/GenBank/DDBJ databases">
        <title>Genomic Encyclopedia of Archaeal and Bacterial Type Strains, Phase II (KMG-II): from individual species to whole genera.</title>
        <authorList>
            <person name="Goeker M."/>
        </authorList>
    </citation>
    <scope>NUCLEOTIDE SEQUENCE</scope>
    <source>
        <strain evidence="8">DSM 26652</strain>
    </source>
</reference>
<dbReference type="SUPFAM" id="SSF49319">
    <property type="entry name" value="Actinoxanthin-like"/>
    <property type="match status" value="2"/>
</dbReference>
<accession>A0A9X2G2N9</accession>
<dbReference type="PROSITE" id="PS51257">
    <property type="entry name" value="PROKAR_LIPOPROTEIN"/>
    <property type="match status" value="1"/>
</dbReference>
<keyword evidence="3" id="KW-0044">Antibiotic</keyword>
<comment type="caution">
    <text evidence="8">The sequence shown here is derived from an EMBL/GenBank/DDBJ whole genome shotgun (WGS) entry which is preliminary data.</text>
</comment>
<keyword evidence="7" id="KW-0732">Signal</keyword>
<dbReference type="Proteomes" id="UP001139493">
    <property type="component" value="Unassembled WGS sequence"/>
</dbReference>
<keyword evidence="2" id="KW-0929">Antimicrobial</keyword>
<evidence type="ECO:0000256" key="4">
    <source>
        <dbReference type="ARBA" id="ARBA00023125"/>
    </source>
</evidence>